<dbReference type="InterPro" id="IPR017592">
    <property type="entry name" value="Pilus_assmbl_Flp-typ_CpaB"/>
</dbReference>
<dbReference type="Pfam" id="PF08666">
    <property type="entry name" value="SAF"/>
    <property type="match status" value="1"/>
</dbReference>
<name>A0A9X9XA80_9PROT</name>
<dbReference type="EMBL" id="JAAEDL010000007">
    <property type="protein sequence ID" value="MBR0680616.1"/>
    <property type="molecule type" value="Genomic_DNA"/>
</dbReference>
<protein>
    <submittedName>
        <fullName evidence="2">Flp pilus assembly protein CpaB</fullName>
    </submittedName>
</protein>
<reference evidence="2" key="2">
    <citation type="journal article" date="2021" name="Syst. Appl. Microbiol.">
        <title>Roseomonas hellenica sp. nov., isolated from roots of wild-growing Alkanna tinctoria.</title>
        <authorList>
            <person name="Rat A."/>
            <person name="Naranjo H.D."/>
            <person name="Lebbe L."/>
            <person name="Cnockaert M."/>
            <person name="Krigas N."/>
            <person name="Grigoriadou K."/>
            <person name="Maloupa E."/>
            <person name="Willems A."/>
        </authorList>
    </citation>
    <scope>NUCLEOTIDE SEQUENCE</scope>
    <source>
        <strain evidence="2">LMG 31228</strain>
    </source>
</reference>
<dbReference type="CDD" id="cd11614">
    <property type="entry name" value="SAF_CpaB_FlgA_like"/>
    <property type="match status" value="1"/>
</dbReference>
<gene>
    <name evidence="2" type="primary">cpaB</name>
    <name evidence="2" type="ORF">GXW74_08965</name>
</gene>
<evidence type="ECO:0000313" key="3">
    <source>
        <dbReference type="Proteomes" id="UP001138709"/>
    </source>
</evidence>
<dbReference type="NCBIfam" id="TIGR03177">
    <property type="entry name" value="pilus_cpaB"/>
    <property type="match status" value="1"/>
</dbReference>
<accession>A0A9X9XA80</accession>
<dbReference type="RefSeq" id="WP_211846150.1">
    <property type="nucleotide sequence ID" value="NZ_JAAEDL010000007.1"/>
</dbReference>
<organism evidence="2 3">
    <name type="scientific">Neoroseomonas eburnea</name>
    <dbReference type="NCBI Taxonomy" id="1346889"/>
    <lineage>
        <taxon>Bacteria</taxon>
        <taxon>Pseudomonadati</taxon>
        <taxon>Pseudomonadota</taxon>
        <taxon>Alphaproteobacteria</taxon>
        <taxon>Acetobacterales</taxon>
        <taxon>Acetobacteraceae</taxon>
        <taxon>Neoroseomonas</taxon>
    </lineage>
</organism>
<evidence type="ECO:0000313" key="2">
    <source>
        <dbReference type="EMBL" id="MBR0680616.1"/>
    </source>
</evidence>
<dbReference type="InterPro" id="IPR013974">
    <property type="entry name" value="SAF"/>
</dbReference>
<feature type="domain" description="SAF" evidence="1">
    <location>
        <begin position="51"/>
        <end position="117"/>
    </location>
</feature>
<evidence type="ECO:0000259" key="1">
    <source>
        <dbReference type="SMART" id="SM00858"/>
    </source>
</evidence>
<keyword evidence="3" id="KW-1185">Reference proteome</keyword>
<sequence>MFLRLLVVFSLILSATGLGILALQLLQPPPGAPPQVARVEAPPVVAPAPRVRMVVAARPLSIGTLLKDEDFREAEVTGDAVPEGAFTGGAASLAELRGALLRRFIDPNQPVLTTDVLRPRDRGFLAAVLRPGTRAISIGVDVVTGASGLIWPGDEVDMILTQNLTTSTNGADAPGRRVVGETILSAVRVIAVDQQISHSGADTTAGRVVARTVTLEVTPEQAERLAVATQLGRISLVVRSIEGVPEATGPRPSLVFGSDVSSALTGPQAPAPTTRMRIIQGGSQQEVTFR</sequence>
<dbReference type="Pfam" id="PF16976">
    <property type="entry name" value="RcpC"/>
    <property type="match status" value="1"/>
</dbReference>
<comment type="caution">
    <text evidence="2">The sequence shown here is derived from an EMBL/GenBank/DDBJ whole genome shotgun (WGS) entry which is preliminary data.</text>
</comment>
<reference evidence="2" key="1">
    <citation type="submission" date="2020-01" db="EMBL/GenBank/DDBJ databases">
        <authorList>
            <person name="Rat A."/>
        </authorList>
    </citation>
    <scope>NUCLEOTIDE SEQUENCE</scope>
    <source>
        <strain evidence="2">LMG 31228</strain>
    </source>
</reference>
<proteinExistence type="predicted"/>
<dbReference type="InterPro" id="IPR031571">
    <property type="entry name" value="RcpC_dom"/>
</dbReference>
<dbReference type="AlphaFoldDB" id="A0A9X9XA80"/>
<dbReference type="SMART" id="SM00858">
    <property type="entry name" value="SAF"/>
    <property type="match status" value="1"/>
</dbReference>
<dbReference type="Proteomes" id="UP001138709">
    <property type="component" value="Unassembled WGS sequence"/>
</dbReference>